<evidence type="ECO:0000256" key="1">
    <source>
        <dbReference type="SAM" id="MobiDB-lite"/>
    </source>
</evidence>
<feature type="compositionally biased region" description="Polar residues" evidence="1">
    <location>
        <begin position="106"/>
        <end position="121"/>
    </location>
</feature>
<protein>
    <submittedName>
        <fullName evidence="2">Uncharacterized protein</fullName>
    </submittedName>
</protein>
<feature type="region of interest" description="Disordered" evidence="1">
    <location>
        <begin position="106"/>
        <end position="135"/>
    </location>
</feature>
<reference evidence="2" key="1">
    <citation type="submission" date="2016-12" db="EMBL/GenBank/DDBJ databases">
        <title>The genomes of Aspergillus section Nigri reveals drivers in fungal speciation.</title>
        <authorList>
            <consortium name="DOE Joint Genome Institute"/>
            <person name="Vesth T.C."/>
            <person name="Nybo J."/>
            <person name="Theobald S."/>
            <person name="Brandl J."/>
            <person name="Frisvad J.C."/>
            <person name="Nielsen K.F."/>
            <person name="Lyhne E.K."/>
            <person name="Kogle M.E."/>
            <person name="Kuo A."/>
            <person name="Riley R."/>
            <person name="Clum A."/>
            <person name="Nolan M."/>
            <person name="Lipzen A."/>
            <person name="Salamov A."/>
            <person name="Henrissat B."/>
            <person name="Wiebenga A."/>
            <person name="De vries R.P."/>
            <person name="Grigoriev I.V."/>
            <person name="Mortensen U.H."/>
            <person name="Andersen M.R."/>
            <person name="Baker S.E."/>
        </authorList>
    </citation>
    <scope>NUCLEOTIDE SEQUENCE</scope>
    <source>
        <strain evidence="2">CBS 122712</strain>
    </source>
</reference>
<feature type="region of interest" description="Disordered" evidence="1">
    <location>
        <begin position="58"/>
        <end position="83"/>
    </location>
</feature>
<dbReference type="EMBL" id="MSFU01000034">
    <property type="protein sequence ID" value="PWY63844.1"/>
    <property type="molecule type" value="Genomic_DNA"/>
</dbReference>
<organism evidence="2 3">
    <name type="scientific">Aspergillus eucalypticola (strain CBS 122712 / IBT 29274)</name>
    <dbReference type="NCBI Taxonomy" id="1448314"/>
    <lineage>
        <taxon>Eukaryota</taxon>
        <taxon>Fungi</taxon>
        <taxon>Dikarya</taxon>
        <taxon>Ascomycota</taxon>
        <taxon>Pezizomycotina</taxon>
        <taxon>Eurotiomycetes</taxon>
        <taxon>Eurotiomycetidae</taxon>
        <taxon>Eurotiales</taxon>
        <taxon>Aspergillaceae</taxon>
        <taxon>Aspergillus</taxon>
        <taxon>Aspergillus subgen. Circumdati</taxon>
    </lineage>
</organism>
<dbReference type="RefSeq" id="XP_025383491.1">
    <property type="nucleotide sequence ID" value="XM_025526255.1"/>
</dbReference>
<dbReference type="GeneID" id="37048217"/>
<dbReference type="AlphaFoldDB" id="A0A317UPF7"/>
<keyword evidence="3" id="KW-1185">Reference proteome</keyword>
<dbReference type="OrthoDB" id="10404445at2759"/>
<dbReference type="VEuPathDB" id="FungiDB:BO83DRAFT_153849"/>
<accession>A0A317UPF7</accession>
<evidence type="ECO:0000313" key="3">
    <source>
        <dbReference type="Proteomes" id="UP000246171"/>
    </source>
</evidence>
<sequence>MVISSHPTRTDGTNAAIHSCRIYQQTSRHPLLAPPVTNGIQKISQSEAPDWLRDRFSLPHTPGCHRSRGYTGKDPGRNKRTTDDLLDPLYMTKLCAWEGTQTSQVNTAANSRTPRGPTSLQGLAPGSLCSTTPVPTRDEVSLPTRAIYVPPPTCRITRNGFAQCYPCKFEAMLRPLPEGMRVILLSRTNQVSQSLTDQSSLLPYEIILRPILSSKVVLSSFRSCSTQIRHSDQLNSPI</sequence>
<name>A0A317UPF7_ASPEC</name>
<comment type="caution">
    <text evidence="2">The sequence shown here is derived from an EMBL/GenBank/DDBJ whole genome shotgun (WGS) entry which is preliminary data.</text>
</comment>
<gene>
    <name evidence="2" type="ORF">BO83DRAFT_153849</name>
</gene>
<dbReference type="Proteomes" id="UP000246171">
    <property type="component" value="Unassembled WGS sequence"/>
</dbReference>
<evidence type="ECO:0000313" key="2">
    <source>
        <dbReference type="EMBL" id="PWY63844.1"/>
    </source>
</evidence>
<proteinExistence type="predicted"/>
<feature type="compositionally biased region" description="Basic and acidic residues" evidence="1">
    <location>
        <begin position="74"/>
        <end position="83"/>
    </location>
</feature>